<protein>
    <submittedName>
        <fullName evidence="1">Uncharacterized protein</fullName>
    </submittedName>
</protein>
<evidence type="ECO:0000313" key="1">
    <source>
        <dbReference type="EMBL" id="OQU84686.1"/>
    </source>
</evidence>
<evidence type="ECO:0000313" key="2">
    <source>
        <dbReference type="Proteomes" id="UP000000768"/>
    </source>
</evidence>
<organism evidence="1 2">
    <name type="scientific">Sorghum bicolor</name>
    <name type="common">Sorghum</name>
    <name type="synonym">Sorghum vulgare</name>
    <dbReference type="NCBI Taxonomy" id="4558"/>
    <lineage>
        <taxon>Eukaryota</taxon>
        <taxon>Viridiplantae</taxon>
        <taxon>Streptophyta</taxon>
        <taxon>Embryophyta</taxon>
        <taxon>Tracheophyta</taxon>
        <taxon>Spermatophyta</taxon>
        <taxon>Magnoliopsida</taxon>
        <taxon>Liliopsida</taxon>
        <taxon>Poales</taxon>
        <taxon>Poaceae</taxon>
        <taxon>PACMAD clade</taxon>
        <taxon>Panicoideae</taxon>
        <taxon>Andropogonodae</taxon>
        <taxon>Andropogoneae</taxon>
        <taxon>Sorghinae</taxon>
        <taxon>Sorghum</taxon>
    </lineage>
</organism>
<keyword evidence="2" id="KW-1185">Reference proteome</keyword>
<sequence>MGRREQKDMTTIYIKERVQPCPRTRKELHAHPYLA</sequence>
<gene>
    <name evidence="1" type="ORF">SORBI_3004G103450</name>
</gene>
<dbReference type="Gramene" id="OQU84686">
    <property type="protein sequence ID" value="OQU84686"/>
    <property type="gene ID" value="SORBI_3004G103450"/>
</dbReference>
<proteinExistence type="predicted"/>
<dbReference type="AlphaFoldDB" id="A0A1Z5RMT4"/>
<accession>A0A1Z5RMT4</accession>
<dbReference type="Proteomes" id="UP000000768">
    <property type="component" value="Chromosome 4"/>
</dbReference>
<reference evidence="2" key="2">
    <citation type="journal article" date="2018" name="Plant J.">
        <title>The Sorghum bicolor reference genome: improved assembly, gene annotations, a transcriptome atlas, and signatures of genome organization.</title>
        <authorList>
            <person name="McCormick R.F."/>
            <person name="Truong S.K."/>
            <person name="Sreedasyam A."/>
            <person name="Jenkins J."/>
            <person name="Shu S."/>
            <person name="Sims D."/>
            <person name="Kennedy M."/>
            <person name="Amirebrahimi M."/>
            <person name="Weers B.D."/>
            <person name="McKinley B."/>
            <person name="Mattison A."/>
            <person name="Morishige D.T."/>
            <person name="Grimwood J."/>
            <person name="Schmutz J."/>
            <person name="Mullet J.E."/>
        </authorList>
    </citation>
    <scope>NUCLEOTIDE SEQUENCE [LARGE SCALE GENOMIC DNA]</scope>
    <source>
        <strain evidence="2">cv. BTx623</strain>
    </source>
</reference>
<reference evidence="1 2" key="1">
    <citation type="journal article" date="2009" name="Nature">
        <title>The Sorghum bicolor genome and the diversification of grasses.</title>
        <authorList>
            <person name="Paterson A.H."/>
            <person name="Bowers J.E."/>
            <person name="Bruggmann R."/>
            <person name="Dubchak I."/>
            <person name="Grimwood J."/>
            <person name="Gundlach H."/>
            <person name="Haberer G."/>
            <person name="Hellsten U."/>
            <person name="Mitros T."/>
            <person name="Poliakov A."/>
            <person name="Schmutz J."/>
            <person name="Spannagl M."/>
            <person name="Tang H."/>
            <person name="Wang X."/>
            <person name="Wicker T."/>
            <person name="Bharti A.K."/>
            <person name="Chapman J."/>
            <person name="Feltus F.A."/>
            <person name="Gowik U."/>
            <person name="Grigoriev I.V."/>
            <person name="Lyons E."/>
            <person name="Maher C.A."/>
            <person name="Martis M."/>
            <person name="Narechania A."/>
            <person name="Otillar R.P."/>
            <person name="Penning B.W."/>
            <person name="Salamov A.A."/>
            <person name="Wang Y."/>
            <person name="Zhang L."/>
            <person name="Carpita N.C."/>
            <person name="Freeling M."/>
            <person name="Gingle A.R."/>
            <person name="Hash C.T."/>
            <person name="Keller B."/>
            <person name="Klein P."/>
            <person name="Kresovich S."/>
            <person name="McCann M.C."/>
            <person name="Ming R."/>
            <person name="Peterson D.G."/>
            <person name="Mehboob-ur-Rahman"/>
            <person name="Ware D."/>
            <person name="Westhoff P."/>
            <person name="Mayer K.F."/>
            <person name="Messing J."/>
            <person name="Rokhsar D.S."/>
        </authorList>
    </citation>
    <scope>NUCLEOTIDE SEQUENCE [LARGE SCALE GENOMIC DNA]</scope>
    <source>
        <strain evidence="2">cv. BTx623</strain>
    </source>
</reference>
<name>A0A1Z5RMT4_SORBI</name>
<dbReference type="InParanoid" id="A0A1Z5RMT4"/>
<dbReference type="EMBL" id="CM000763">
    <property type="protein sequence ID" value="OQU84686.1"/>
    <property type="molecule type" value="Genomic_DNA"/>
</dbReference>